<dbReference type="Proteomes" id="UP001193081">
    <property type="component" value="Unassembled WGS sequence"/>
</dbReference>
<reference evidence="1 2" key="1">
    <citation type="submission" date="2021-03" db="EMBL/GenBank/DDBJ databases">
        <authorList>
            <person name="Grouzdev D.S."/>
        </authorList>
    </citation>
    <scope>NUCLEOTIDE SEQUENCE [LARGE SCALE GENOMIC DNA]</scope>
    <source>
        <strain evidence="1 2">M50-1</strain>
    </source>
</reference>
<dbReference type="EMBL" id="SIJK02000051">
    <property type="protein sequence ID" value="MBP1468008.1"/>
    <property type="molecule type" value="Genomic_DNA"/>
</dbReference>
<sequence>MDTEPKDLSLSQLDTILAYLPIFERPGYLFGERQITRGVFPYWAASPEATAFVEALYRERFITLFDWGSWATEAQRCTEGGSEALSTANLTTFRKLITSYVRTDRFSESTLTSLFQPGQFTVMLRRLRHYLRSVRGRAA</sequence>
<name>A0ABS4DEZ1_9CHLR</name>
<evidence type="ECO:0000313" key="2">
    <source>
        <dbReference type="Proteomes" id="UP001193081"/>
    </source>
</evidence>
<dbReference type="Pfam" id="PF20118">
    <property type="entry name" value="DUF6508"/>
    <property type="match status" value="1"/>
</dbReference>
<organism evidence="1 2">
    <name type="scientific">Candidatus Chloroploca mongolica</name>
    <dbReference type="NCBI Taxonomy" id="2528176"/>
    <lineage>
        <taxon>Bacteria</taxon>
        <taxon>Bacillati</taxon>
        <taxon>Chloroflexota</taxon>
        <taxon>Chloroflexia</taxon>
        <taxon>Chloroflexales</taxon>
        <taxon>Chloroflexineae</taxon>
        <taxon>Oscillochloridaceae</taxon>
        <taxon>Candidatus Chloroploca</taxon>
    </lineage>
</organism>
<dbReference type="InterPro" id="IPR045425">
    <property type="entry name" value="DUF6508"/>
</dbReference>
<gene>
    <name evidence="1" type="ORF">EYB53_019985</name>
</gene>
<evidence type="ECO:0000313" key="1">
    <source>
        <dbReference type="EMBL" id="MBP1468008.1"/>
    </source>
</evidence>
<protein>
    <submittedName>
        <fullName evidence="1">Uncharacterized protein</fullName>
    </submittedName>
</protein>
<keyword evidence="2" id="KW-1185">Reference proteome</keyword>
<accession>A0ABS4DEZ1</accession>
<proteinExistence type="predicted"/>
<dbReference type="RefSeq" id="WP_135480320.1">
    <property type="nucleotide sequence ID" value="NZ_SIJK02000051.1"/>
</dbReference>
<comment type="caution">
    <text evidence="1">The sequence shown here is derived from an EMBL/GenBank/DDBJ whole genome shotgun (WGS) entry which is preliminary data.</text>
</comment>